<dbReference type="PANTHER" id="PTHR11135:SF1">
    <property type="entry name" value="PROTEIN YHCC"/>
    <property type="match status" value="1"/>
</dbReference>
<gene>
    <name evidence="8" type="ORF">HYG85_06540</name>
</gene>
<dbReference type="SFLD" id="SFLDS00029">
    <property type="entry name" value="Radical_SAM"/>
    <property type="match status" value="1"/>
</dbReference>
<dbReference type="InterPro" id="IPR032432">
    <property type="entry name" value="Radical_SAM_C"/>
</dbReference>
<keyword evidence="2" id="KW-0004">4Fe-4S</keyword>
<dbReference type="InterPro" id="IPR006638">
    <property type="entry name" value="Elp3/MiaA/NifB-like_rSAM"/>
</dbReference>
<dbReference type="SMART" id="SM00729">
    <property type="entry name" value="Elp3"/>
    <property type="match status" value="1"/>
</dbReference>
<evidence type="ECO:0000256" key="6">
    <source>
        <dbReference type="ARBA" id="ARBA00023014"/>
    </source>
</evidence>
<keyword evidence="5" id="KW-0408">Iron</keyword>
<keyword evidence="6" id="KW-0411">Iron-sulfur</keyword>
<dbReference type="InterPro" id="IPR005911">
    <property type="entry name" value="YhcC-like"/>
</dbReference>
<protein>
    <submittedName>
        <fullName evidence="8">TIGR01212 family radical SAM protein</fullName>
    </submittedName>
</protein>
<evidence type="ECO:0000313" key="9">
    <source>
        <dbReference type="Proteomes" id="UP000677305"/>
    </source>
</evidence>
<evidence type="ECO:0000256" key="5">
    <source>
        <dbReference type="ARBA" id="ARBA00023004"/>
    </source>
</evidence>
<dbReference type="InterPro" id="IPR039661">
    <property type="entry name" value="ELP3"/>
</dbReference>
<dbReference type="Pfam" id="PF04055">
    <property type="entry name" value="Radical_SAM"/>
    <property type="match status" value="1"/>
</dbReference>
<dbReference type="GO" id="GO:0051539">
    <property type="term" value="F:4 iron, 4 sulfur cluster binding"/>
    <property type="evidence" value="ECO:0007669"/>
    <property type="project" value="UniProtKB-KW"/>
</dbReference>
<keyword evidence="4" id="KW-0479">Metal-binding</keyword>
<evidence type="ECO:0000256" key="1">
    <source>
        <dbReference type="ARBA" id="ARBA00001966"/>
    </source>
</evidence>
<dbReference type="PROSITE" id="PS51918">
    <property type="entry name" value="RADICAL_SAM"/>
    <property type="match status" value="1"/>
</dbReference>
<name>A0A8J8SEV7_9FIRM</name>
<dbReference type="GO" id="GO:0046872">
    <property type="term" value="F:metal ion binding"/>
    <property type="evidence" value="ECO:0007669"/>
    <property type="project" value="UniProtKB-KW"/>
</dbReference>
<dbReference type="Pfam" id="PF16199">
    <property type="entry name" value="Radical_SAM_C"/>
    <property type="match status" value="1"/>
</dbReference>
<dbReference type="PANTHER" id="PTHR11135">
    <property type="entry name" value="HISTONE ACETYLTRANSFERASE-RELATED"/>
    <property type="match status" value="1"/>
</dbReference>
<dbReference type="GO" id="GO:0003824">
    <property type="term" value="F:catalytic activity"/>
    <property type="evidence" value="ECO:0007669"/>
    <property type="project" value="InterPro"/>
</dbReference>
<keyword evidence="3" id="KW-0949">S-adenosyl-L-methionine</keyword>
<feature type="domain" description="Radical SAM core" evidence="7">
    <location>
        <begin position="19"/>
        <end position="260"/>
    </location>
</feature>
<keyword evidence="9" id="KW-1185">Reference proteome</keyword>
<dbReference type="Gene3D" id="3.80.30.20">
    <property type="entry name" value="tm_1862 like domain"/>
    <property type="match status" value="1"/>
</dbReference>
<evidence type="ECO:0000259" key="7">
    <source>
        <dbReference type="PROSITE" id="PS51918"/>
    </source>
</evidence>
<organism evidence="8 9">
    <name type="scientific">Vallitalea guaymasensis</name>
    <dbReference type="NCBI Taxonomy" id="1185412"/>
    <lineage>
        <taxon>Bacteria</taxon>
        <taxon>Bacillati</taxon>
        <taxon>Bacillota</taxon>
        <taxon>Clostridia</taxon>
        <taxon>Lachnospirales</taxon>
        <taxon>Vallitaleaceae</taxon>
        <taxon>Vallitalea</taxon>
    </lineage>
</organism>
<dbReference type="SFLD" id="SFLDG01086">
    <property type="entry name" value="elongater_protein-like"/>
    <property type="match status" value="1"/>
</dbReference>
<reference evidence="8 9" key="1">
    <citation type="submission" date="2020-07" db="EMBL/GenBank/DDBJ databases">
        <title>Vallitalea guaymasensis genome.</title>
        <authorList>
            <person name="Postec A."/>
        </authorList>
    </citation>
    <scope>NUCLEOTIDE SEQUENCE [LARGE SCALE GENOMIC DNA]</scope>
    <source>
        <strain evidence="8 9">Ra1766G1</strain>
    </source>
</reference>
<dbReference type="EMBL" id="CP058561">
    <property type="protein sequence ID" value="QUH31946.1"/>
    <property type="molecule type" value="Genomic_DNA"/>
</dbReference>
<dbReference type="KEGG" id="vgu:HYG85_06540"/>
<dbReference type="InterPro" id="IPR023404">
    <property type="entry name" value="rSAM_horseshoe"/>
</dbReference>
<dbReference type="Proteomes" id="UP000677305">
    <property type="component" value="Chromosome"/>
</dbReference>
<dbReference type="InterPro" id="IPR058240">
    <property type="entry name" value="rSAM_sf"/>
</dbReference>
<evidence type="ECO:0000313" key="8">
    <source>
        <dbReference type="EMBL" id="QUH31946.1"/>
    </source>
</evidence>
<comment type="cofactor">
    <cofactor evidence="1">
        <name>[4Fe-4S] cluster</name>
        <dbReference type="ChEBI" id="CHEBI:49883"/>
    </cofactor>
</comment>
<evidence type="ECO:0000256" key="4">
    <source>
        <dbReference type="ARBA" id="ARBA00022723"/>
    </source>
</evidence>
<evidence type="ECO:0000256" key="3">
    <source>
        <dbReference type="ARBA" id="ARBA00022691"/>
    </source>
</evidence>
<evidence type="ECO:0000256" key="2">
    <source>
        <dbReference type="ARBA" id="ARBA00022485"/>
    </source>
</evidence>
<accession>A0A8J8SEV7</accession>
<dbReference type="SFLD" id="SFLDG01091">
    <property type="entry name" value="uncharacterized_CHP01210-like"/>
    <property type="match status" value="1"/>
</dbReference>
<dbReference type="AlphaFoldDB" id="A0A8J8SEV7"/>
<dbReference type="NCBIfam" id="TIGR01212">
    <property type="entry name" value="TIGR01212 family radical SAM protein"/>
    <property type="match status" value="1"/>
</dbReference>
<dbReference type="SUPFAM" id="SSF102114">
    <property type="entry name" value="Radical SAM enzymes"/>
    <property type="match status" value="1"/>
</dbReference>
<dbReference type="InterPro" id="IPR007197">
    <property type="entry name" value="rSAM"/>
</dbReference>
<proteinExistence type="predicted"/>
<sequence>MSIWGDKPYYSLNYYLRELYGEKIYKIAIDGGFTCPNRDGKIGTKGCIFCSEGGSGDFASSASLSIYDQIEQGKKRLSSKKTGNKYIAYFQAYTNTYAPINRLKALFREAISHPDIIGLSVATRPDCLDNEVIKLLATINKTKKVWVELGLQSIHTSSASFIRRGYELDCFDSAVTRLTEAGLDVVVHLILGLPNETKEDVLQSVKYICDKNISGIKLQLLHVLKNTDLADYYYEQGFKILSMDEYIDLLISCIEIIPPEIVIHRITGDGPKNLLIEPLWSGNKKVVLNTILKEFKNRNTWQGKKTPLL</sequence>